<sequence length="61" mass="7310">MHLLDFLKIIGVSFAEKFSVFIFFANLKNKFKSKRKYLNQGFKNSFFEKNFLNNEFDMIAC</sequence>
<keyword evidence="1" id="KW-1133">Transmembrane helix</keyword>
<dbReference type="EMBL" id="REGN01002118">
    <property type="protein sequence ID" value="RNA30179.1"/>
    <property type="molecule type" value="Genomic_DNA"/>
</dbReference>
<evidence type="ECO:0000313" key="3">
    <source>
        <dbReference type="Proteomes" id="UP000276133"/>
    </source>
</evidence>
<evidence type="ECO:0000313" key="2">
    <source>
        <dbReference type="EMBL" id="RNA30179.1"/>
    </source>
</evidence>
<gene>
    <name evidence="2" type="ORF">BpHYR1_046602</name>
</gene>
<evidence type="ECO:0000256" key="1">
    <source>
        <dbReference type="SAM" id="Phobius"/>
    </source>
</evidence>
<dbReference type="Proteomes" id="UP000276133">
    <property type="component" value="Unassembled WGS sequence"/>
</dbReference>
<comment type="caution">
    <text evidence="2">The sequence shown here is derived from an EMBL/GenBank/DDBJ whole genome shotgun (WGS) entry which is preliminary data.</text>
</comment>
<dbReference type="AlphaFoldDB" id="A0A3M7S3E3"/>
<feature type="transmembrane region" description="Helical" evidence="1">
    <location>
        <begin position="6"/>
        <end position="27"/>
    </location>
</feature>
<reference evidence="2 3" key="1">
    <citation type="journal article" date="2018" name="Sci. Rep.">
        <title>Genomic signatures of local adaptation to the degree of environmental predictability in rotifers.</title>
        <authorList>
            <person name="Franch-Gras L."/>
            <person name="Hahn C."/>
            <person name="Garcia-Roger E.M."/>
            <person name="Carmona M.J."/>
            <person name="Serra M."/>
            <person name="Gomez A."/>
        </authorList>
    </citation>
    <scope>NUCLEOTIDE SEQUENCE [LARGE SCALE GENOMIC DNA]</scope>
    <source>
        <strain evidence="2">HYR1</strain>
    </source>
</reference>
<protein>
    <submittedName>
        <fullName evidence="2">Uncharacterized protein</fullName>
    </submittedName>
</protein>
<keyword evidence="3" id="KW-1185">Reference proteome</keyword>
<keyword evidence="1" id="KW-0812">Transmembrane</keyword>
<organism evidence="2 3">
    <name type="scientific">Brachionus plicatilis</name>
    <name type="common">Marine rotifer</name>
    <name type="synonym">Brachionus muelleri</name>
    <dbReference type="NCBI Taxonomy" id="10195"/>
    <lineage>
        <taxon>Eukaryota</taxon>
        <taxon>Metazoa</taxon>
        <taxon>Spiralia</taxon>
        <taxon>Gnathifera</taxon>
        <taxon>Rotifera</taxon>
        <taxon>Eurotatoria</taxon>
        <taxon>Monogononta</taxon>
        <taxon>Pseudotrocha</taxon>
        <taxon>Ploima</taxon>
        <taxon>Brachionidae</taxon>
        <taxon>Brachionus</taxon>
    </lineage>
</organism>
<accession>A0A3M7S3E3</accession>
<proteinExistence type="predicted"/>
<keyword evidence="1" id="KW-0472">Membrane</keyword>
<name>A0A3M7S3E3_BRAPC</name>